<dbReference type="AlphaFoldDB" id="A0A1B1S5Z7"/>
<dbReference type="EMBL" id="CP016541">
    <property type="protein sequence ID" value="ANU28605.1"/>
    <property type="molecule type" value="Genomic_DNA"/>
</dbReference>
<dbReference type="OrthoDB" id="9825815at2"/>
<reference evidence="1" key="1">
    <citation type="submission" date="2016-10" db="EMBL/GenBank/DDBJ databases">
        <authorList>
            <person name="See-Too W.S."/>
        </authorList>
    </citation>
    <scope>NUCLEOTIDE SEQUENCE</scope>
    <source>
        <strain evidence="1">L10.15</strain>
        <plasmid evidence="1">pPS15-1</plasmid>
    </source>
</reference>
<proteinExistence type="predicted"/>
<keyword evidence="1" id="KW-0614">Plasmid</keyword>
<dbReference type="Proteomes" id="UP000053354">
    <property type="component" value="Plasmid pPS15-1"/>
</dbReference>
<sequence length="155" mass="17196">MKKWAIRIILLLVLVIFLYIGGRIFQDSTRGIVDVEKIKGISINQEESSSIPSDNLVLEGTIDAGNFEKISSISALKKEGVIYVYINTVKGISLSNKFSQSLDNVLVNYDSTEVKEIVLISGPEIIVKNTGEGNVDSIEVNNFTKKKLIKDFTKQ</sequence>
<dbReference type="KEGG" id="pll:I858_016630"/>
<organism evidence="1 2">
    <name type="scientific">Planococcus versutus</name>
    <dbReference type="NCBI Taxonomy" id="1302659"/>
    <lineage>
        <taxon>Bacteria</taxon>
        <taxon>Bacillati</taxon>
        <taxon>Bacillota</taxon>
        <taxon>Bacilli</taxon>
        <taxon>Bacillales</taxon>
        <taxon>Caryophanaceae</taxon>
        <taxon>Planococcus</taxon>
    </lineage>
</organism>
<accession>A0A1B1S5Z7</accession>
<gene>
    <name evidence="1" type="ORF">I858_016630</name>
</gene>
<keyword evidence="2" id="KW-1185">Reference proteome</keyword>
<name>A0A1B1S5Z7_9BACL</name>
<geneLocation type="plasmid" evidence="1 2">
    <name>pPS15-1</name>
</geneLocation>
<evidence type="ECO:0000313" key="2">
    <source>
        <dbReference type="Proteomes" id="UP000053354"/>
    </source>
</evidence>
<protein>
    <submittedName>
        <fullName evidence="1">Uncharacterized protein</fullName>
    </submittedName>
</protein>
<evidence type="ECO:0000313" key="1">
    <source>
        <dbReference type="EMBL" id="ANU28605.1"/>
    </source>
</evidence>
<dbReference type="RefSeq" id="WP_038704975.1">
    <property type="nucleotide sequence ID" value="NZ_CP016541.2"/>
</dbReference>